<dbReference type="EMBL" id="AKCU01000457">
    <property type="protein sequence ID" value="EKV07629.1"/>
    <property type="molecule type" value="Genomic_DNA"/>
</dbReference>
<accession>K9FEJ0</accession>
<dbReference type="AlphaFoldDB" id="K9FEJ0"/>
<reference evidence="2" key="1">
    <citation type="journal article" date="2012" name="BMC Genomics">
        <title>Genome sequence of the necrotrophic fungus Penicillium digitatum, the main postharvest pathogen of citrus.</title>
        <authorList>
            <person name="Marcet-Houben M."/>
            <person name="Ballester A.-R."/>
            <person name="de la Fuente B."/>
            <person name="Harries E."/>
            <person name="Marcos J.F."/>
            <person name="Gonzalez-Candelas L."/>
            <person name="Gabaldon T."/>
        </authorList>
    </citation>
    <scope>NUCLEOTIDE SEQUENCE [LARGE SCALE GENOMIC DNA]</scope>
    <source>
        <strain evidence="2">Pd1 / CECT 20795</strain>
    </source>
</reference>
<sequence>METHGYVSLLKIQSCFNCVMLREAQLKTSHSQLRSWDANW</sequence>
<evidence type="ECO:0000313" key="2">
    <source>
        <dbReference type="Proteomes" id="UP000009886"/>
    </source>
</evidence>
<organism evidence="1 2">
    <name type="scientific">Penicillium digitatum (strain Pd1 / CECT 20795)</name>
    <name type="common">Green mold</name>
    <dbReference type="NCBI Taxonomy" id="1170230"/>
    <lineage>
        <taxon>Eukaryota</taxon>
        <taxon>Fungi</taxon>
        <taxon>Dikarya</taxon>
        <taxon>Ascomycota</taxon>
        <taxon>Pezizomycotina</taxon>
        <taxon>Eurotiomycetes</taxon>
        <taxon>Eurotiomycetidae</taxon>
        <taxon>Eurotiales</taxon>
        <taxon>Aspergillaceae</taxon>
        <taxon>Penicillium</taxon>
    </lineage>
</organism>
<proteinExistence type="predicted"/>
<dbReference type="Proteomes" id="UP000009886">
    <property type="component" value="Unassembled WGS sequence"/>
</dbReference>
<name>K9FEJ0_PEND1</name>
<dbReference type="HOGENOM" id="CLU_3299567_0_0_1"/>
<evidence type="ECO:0000313" key="1">
    <source>
        <dbReference type="EMBL" id="EKV07629.1"/>
    </source>
</evidence>
<comment type="caution">
    <text evidence="1">The sequence shown here is derived from an EMBL/GenBank/DDBJ whole genome shotgun (WGS) entry which is preliminary data.</text>
</comment>
<dbReference type="KEGG" id="pdp:PDIP_72840"/>
<protein>
    <submittedName>
        <fullName evidence="1">Uncharacterized protein</fullName>
    </submittedName>
</protein>
<gene>
    <name evidence="1" type="ORF">PDIP_72840</name>
</gene>
<dbReference type="VEuPathDB" id="FungiDB:PDIP_72840"/>